<gene>
    <name evidence="2" type="ORF">DICPUDRAFT_74111</name>
</gene>
<evidence type="ECO:0000313" key="2">
    <source>
        <dbReference type="EMBL" id="EGC40391.1"/>
    </source>
</evidence>
<dbReference type="FunCoup" id="F0Z6N7">
    <property type="interactions" value="173"/>
</dbReference>
<name>F0Z6N7_DICPU</name>
<dbReference type="Pfam" id="PF13460">
    <property type="entry name" value="NAD_binding_10"/>
    <property type="match status" value="1"/>
</dbReference>
<dbReference type="InterPro" id="IPR016040">
    <property type="entry name" value="NAD(P)-bd_dom"/>
</dbReference>
<dbReference type="AlphaFoldDB" id="F0Z6N7"/>
<dbReference type="GeneID" id="10503575"/>
<dbReference type="KEGG" id="dpp:DICPUDRAFT_74111"/>
<dbReference type="eggNOG" id="KOG4039">
    <property type="taxonomic scope" value="Eukaryota"/>
</dbReference>
<organism evidence="2 3">
    <name type="scientific">Dictyostelium purpureum</name>
    <name type="common">Slime mold</name>
    <dbReference type="NCBI Taxonomy" id="5786"/>
    <lineage>
        <taxon>Eukaryota</taxon>
        <taxon>Amoebozoa</taxon>
        <taxon>Evosea</taxon>
        <taxon>Eumycetozoa</taxon>
        <taxon>Dictyostelia</taxon>
        <taxon>Dictyosteliales</taxon>
        <taxon>Dictyosteliaceae</taxon>
        <taxon>Dictyostelium</taxon>
    </lineage>
</organism>
<dbReference type="STRING" id="5786.F0Z6N7"/>
<accession>F0Z6N7</accession>
<dbReference type="Gene3D" id="3.40.50.720">
    <property type="entry name" value="NAD(P)-binding Rossmann-like Domain"/>
    <property type="match status" value="1"/>
</dbReference>
<dbReference type="OMA" id="FAHACKK"/>
<reference evidence="3" key="1">
    <citation type="journal article" date="2011" name="Genome Biol.">
        <title>Comparative genomics of the social amoebae Dictyostelium discoideum and Dictyostelium purpureum.</title>
        <authorList>
            <consortium name="US DOE Joint Genome Institute (JGI-PGF)"/>
            <person name="Sucgang R."/>
            <person name="Kuo A."/>
            <person name="Tian X."/>
            <person name="Salerno W."/>
            <person name="Parikh A."/>
            <person name="Feasley C.L."/>
            <person name="Dalin E."/>
            <person name="Tu H."/>
            <person name="Huang E."/>
            <person name="Barry K."/>
            <person name="Lindquist E."/>
            <person name="Shapiro H."/>
            <person name="Bruce D."/>
            <person name="Schmutz J."/>
            <person name="Salamov A."/>
            <person name="Fey P."/>
            <person name="Gaudet P."/>
            <person name="Anjard C."/>
            <person name="Babu M.M."/>
            <person name="Basu S."/>
            <person name="Bushmanova Y."/>
            <person name="van der Wel H."/>
            <person name="Katoh-Kurasawa M."/>
            <person name="Dinh C."/>
            <person name="Coutinho P.M."/>
            <person name="Saito T."/>
            <person name="Elias M."/>
            <person name="Schaap P."/>
            <person name="Kay R.R."/>
            <person name="Henrissat B."/>
            <person name="Eichinger L."/>
            <person name="Rivero F."/>
            <person name="Putnam N.H."/>
            <person name="West C.M."/>
            <person name="Loomis W.F."/>
            <person name="Chisholm R.L."/>
            <person name="Shaulsky G."/>
            <person name="Strassmann J.E."/>
            <person name="Queller D.C."/>
            <person name="Kuspa A."/>
            <person name="Grigoriev I.V."/>
        </authorList>
    </citation>
    <scope>NUCLEOTIDE SEQUENCE [LARGE SCALE GENOMIC DNA]</scope>
    <source>
        <strain evidence="3">QSDP1</strain>
    </source>
</reference>
<sequence>MATKGAKAILIGGTGATGKPLVKELINSPHFCEITSLVRTIDPNVTSDKLKQVVVDFEKLENYKSEFEGKDVAFNVFGTSKKQAGSTERFKEIEYGYSAKFADLSKESGVRSMHLLTSGGSNPNSWMYYLKVKGEIEEKYKEENFNFLSIFRPGFLVRHSDRWSDSVIGFFLKGLKVNILAKALRIEAENEILNMSKNNQIKAITGDAIVDIVKIFDTQTNN</sequence>
<dbReference type="GO" id="GO:0005737">
    <property type="term" value="C:cytoplasm"/>
    <property type="evidence" value="ECO:0000318"/>
    <property type="project" value="GO_Central"/>
</dbReference>
<evidence type="ECO:0000313" key="3">
    <source>
        <dbReference type="Proteomes" id="UP000001064"/>
    </source>
</evidence>
<proteinExistence type="predicted"/>
<dbReference type="VEuPathDB" id="AmoebaDB:DICPUDRAFT_74111"/>
<dbReference type="InterPro" id="IPR036291">
    <property type="entry name" value="NAD(P)-bd_dom_sf"/>
</dbReference>
<evidence type="ECO:0000259" key="1">
    <source>
        <dbReference type="Pfam" id="PF13460"/>
    </source>
</evidence>
<dbReference type="Proteomes" id="UP000001064">
    <property type="component" value="Unassembled WGS sequence"/>
</dbReference>
<dbReference type="InParanoid" id="F0Z6N7"/>
<dbReference type="RefSeq" id="XP_003283142.1">
    <property type="nucleotide sequence ID" value="XM_003283094.1"/>
</dbReference>
<keyword evidence="3" id="KW-1185">Reference proteome</keyword>
<protein>
    <recommendedName>
        <fullName evidence="1">NAD(P)-binding domain-containing protein</fullName>
    </recommendedName>
</protein>
<dbReference type="PANTHER" id="PTHR14097">
    <property type="entry name" value="OXIDOREDUCTASE HTATIP2"/>
    <property type="match status" value="1"/>
</dbReference>
<dbReference type="FunFam" id="3.40.50.720:FF:001048">
    <property type="entry name" value="Predicted protein"/>
    <property type="match status" value="1"/>
</dbReference>
<dbReference type="SUPFAM" id="SSF51735">
    <property type="entry name" value="NAD(P)-binding Rossmann-fold domains"/>
    <property type="match status" value="1"/>
</dbReference>
<dbReference type="PANTHER" id="PTHR14097:SF7">
    <property type="entry name" value="OXIDOREDUCTASE HTATIP2"/>
    <property type="match status" value="1"/>
</dbReference>
<feature type="domain" description="NAD(P)-binding" evidence="1">
    <location>
        <begin position="12"/>
        <end position="157"/>
    </location>
</feature>
<dbReference type="EMBL" id="GL870943">
    <property type="protein sequence ID" value="EGC40391.1"/>
    <property type="molecule type" value="Genomic_DNA"/>
</dbReference>
<dbReference type="OrthoDB" id="430436at2759"/>